<reference evidence="1 2" key="1">
    <citation type="submission" date="2020-03" db="EMBL/GenBank/DDBJ databases">
        <title>Propioniciclava sp. nov., isolated from Hydrophilus acuminatus.</title>
        <authorList>
            <person name="Hyun D.-W."/>
            <person name="Bae J.-W."/>
        </authorList>
    </citation>
    <scope>NUCLEOTIDE SEQUENCE [LARGE SCALE GENOMIC DNA]</scope>
    <source>
        <strain evidence="1 2">HDW11</strain>
    </source>
</reference>
<dbReference type="KEGG" id="prv:G7070_00645"/>
<proteinExistence type="predicted"/>
<name>A0A6G7Y2M4_9ACTN</name>
<dbReference type="AlphaFoldDB" id="A0A6G7Y2M4"/>
<keyword evidence="2" id="KW-1185">Reference proteome</keyword>
<dbReference type="InterPro" id="IPR029033">
    <property type="entry name" value="His_PPase_superfam"/>
</dbReference>
<evidence type="ECO:0000313" key="2">
    <source>
        <dbReference type="Proteomes" id="UP000501058"/>
    </source>
</evidence>
<organism evidence="1 2">
    <name type="scientific">Propioniciclava coleopterorum</name>
    <dbReference type="NCBI Taxonomy" id="2714937"/>
    <lineage>
        <taxon>Bacteria</taxon>
        <taxon>Bacillati</taxon>
        <taxon>Actinomycetota</taxon>
        <taxon>Actinomycetes</taxon>
        <taxon>Propionibacteriales</taxon>
        <taxon>Propionibacteriaceae</taxon>
        <taxon>Propioniciclava</taxon>
    </lineage>
</organism>
<dbReference type="SMART" id="SM00855">
    <property type="entry name" value="PGAM"/>
    <property type="match status" value="1"/>
</dbReference>
<sequence>MKSVFLIRHGEAEFTGRGRGDHGRILTDEGLAQAARLGELLADAGVEVVLASSADRALQTARGMALPARVEPLDELYNASTLGILRALADLDEGVTVAALVAHAPGVPALVDELTGPGSDPDAIALVRSHYPTATVARIDFDGGWDELAAPRLAWADRG</sequence>
<dbReference type="Proteomes" id="UP000501058">
    <property type="component" value="Chromosome"/>
</dbReference>
<dbReference type="InterPro" id="IPR013078">
    <property type="entry name" value="His_Pase_superF_clade-1"/>
</dbReference>
<protein>
    <recommendedName>
        <fullName evidence="3">Phosphohistidine phosphatase</fullName>
    </recommendedName>
</protein>
<dbReference type="RefSeq" id="WP_166231009.1">
    <property type="nucleotide sequence ID" value="NZ_CP049865.1"/>
</dbReference>
<evidence type="ECO:0008006" key="3">
    <source>
        <dbReference type="Google" id="ProtNLM"/>
    </source>
</evidence>
<dbReference type="Gene3D" id="3.40.50.1240">
    <property type="entry name" value="Phosphoglycerate mutase-like"/>
    <property type="match status" value="1"/>
</dbReference>
<dbReference type="Pfam" id="PF00300">
    <property type="entry name" value="His_Phos_1"/>
    <property type="match status" value="1"/>
</dbReference>
<accession>A0A6G7Y2M4</accession>
<evidence type="ECO:0000313" key="1">
    <source>
        <dbReference type="EMBL" id="QIK71062.1"/>
    </source>
</evidence>
<gene>
    <name evidence="1" type="ORF">G7070_00645</name>
</gene>
<dbReference type="SUPFAM" id="SSF53254">
    <property type="entry name" value="Phosphoglycerate mutase-like"/>
    <property type="match status" value="1"/>
</dbReference>
<dbReference type="CDD" id="cd07067">
    <property type="entry name" value="HP_PGM_like"/>
    <property type="match status" value="1"/>
</dbReference>
<dbReference type="EMBL" id="CP049865">
    <property type="protein sequence ID" value="QIK71062.1"/>
    <property type="molecule type" value="Genomic_DNA"/>
</dbReference>